<evidence type="ECO:0000313" key="2">
    <source>
        <dbReference type="EMBL" id="GHA00009.1"/>
    </source>
</evidence>
<dbReference type="RefSeq" id="WP_189398499.1">
    <property type="nucleotide sequence ID" value="NZ_BMXA01000001.1"/>
</dbReference>
<organism evidence="2 3">
    <name type="scientific">Arenicella chitinivorans</name>
    <dbReference type="NCBI Taxonomy" id="1329800"/>
    <lineage>
        <taxon>Bacteria</taxon>
        <taxon>Pseudomonadati</taxon>
        <taxon>Pseudomonadota</taxon>
        <taxon>Gammaproteobacteria</taxon>
        <taxon>Arenicellales</taxon>
        <taxon>Arenicellaceae</taxon>
        <taxon>Arenicella</taxon>
    </lineage>
</organism>
<protein>
    <submittedName>
        <fullName evidence="2">Uncharacterized protein</fullName>
    </submittedName>
</protein>
<reference evidence="2" key="2">
    <citation type="submission" date="2020-09" db="EMBL/GenBank/DDBJ databases">
        <authorList>
            <person name="Sun Q."/>
            <person name="Kim S."/>
        </authorList>
    </citation>
    <scope>NUCLEOTIDE SEQUENCE</scope>
    <source>
        <strain evidence="2">KCTC 12711</strain>
    </source>
</reference>
<dbReference type="EMBL" id="BMXA01000001">
    <property type="protein sequence ID" value="GHA00009.1"/>
    <property type="molecule type" value="Genomic_DNA"/>
</dbReference>
<feature type="compositionally biased region" description="Basic and acidic residues" evidence="1">
    <location>
        <begin position="1"/>
        <end position="16"/>
    </location>
</feature>
<dbReference type="Proteomes" id="UP000614811">
    <property type="component" value="Unassembled WGS sequence"/>
</dbReference>
<reference evidence="2" key="1">
    <citation type="journal article" date="2014" name="Int. J. Syst. Evol. Microbiol.">
        <title>Complete genome sequence of Corynebacterium casei LMG S-19264T (=DSM 44701T), isolated from a smear-ripened cheese.</title>
        <authorList>
            <consortium name="US DOE Joint Genome Institute (JGI-PGF)"/>
            <person name="Walter F."/>
            <person name="Albersmeier A."/>
            <person name="Kalinowski J."/>
            <person name="Ruckert C."/>
        </authorList>
    </citation>
    <scope>NUCLEOTIDE SEQUENCE</scope>
    <source>
        <strain evidence="2">KCTC 12711</strain>
    </source>
</reference>
<feature type="region of interest" description="Disordered" evidence="1">
    <location>
        <begin position="1"/>
        <end position="24"/>
    </location>
</feature>
<gene>
    <name evidence="2" type="ORF">GCM10008090_05840</name>
</gene>
<dbReference type="AlphaFoldDB" id="A0A918RLQ9"/>
<accession>A0A918RLQ9</accession>
<proteinExistence type="predicted"/>
<keyword evidence="3" id="KW-1185">Reference proteome</keyword>
<comment type="caution">
    <text evidence="2">The sequence shown here is derived from an EMBL/GenBank/DDBJ whole genome shotgun (WGS) entry which is preliminary data.</text>
</comment>
<sequence>MVDDYFKGKGQNEQKYTESVGSPSWDGSKFHHPLAQQIWEVFPSRLKKIVFNEVQSGNTIDSVLINHNLSITKVALTTEPITDFSKIEKIKIRQMGQRSDFGRYLYDGTSYTVEDLESGCYISFKDTSYVEESY</sequence>
<evidence type="ECO:0000256" key="1">
    <source>
        <dbReference type="SAM" id="MobiDB-lite"/>
    </source>
</evidence>
<name>A0A918RLQ9_9GAMM</name>
<evidence type="ECO:0000313" key="3">
    <source>
        <dbReference type="Proteomes" id="UP000614811"/>
    </source>
</evidence>